<dbReference type="EMBL" id="BMAW01052854">
    <property type="protein sequence ID" value="GFS87804.1"/>
    <property type="molecule type" value="Genomic_DNA"/>
</dbReference>
<comment type="caution">
    <text evidence="1">The sequence shown here is derived from an EMBL/GenBank/DDBJ whole genome shotgun (WGS) entry which is preliminary data.</text>
</comment>
<gene>
    <name evidence="1" type="primary">AVEN_57666_1</name>
    <name evidence="1" type="ORF">NPIL_193471</name>
</gene>
<name>A0A8X6N114_NEPPI</name>
<evidence type="ECO:0000313" key="2">
    <source>
        <dbReference type="Proteomes" id="UP000887013"/>
    </source>
</evidence>
<keyword evidence="2" id="KW-1185">Reference proteome</keyword>
<organism evidence="1 2">
    <name type="scientific">Nephila pilipes</name>
    <name type="common">Giant wood spider</name>
    <name type="synonym">Nephila maculata</name>
    <dbReference type="NCBI Taxonomy" id="299642"/>
    <lineage>
        <taxon>Eukaryota</taxon>
        <taxon>Metazoa</taxon>
        <taxon>Ecdysozoa</taxon>
        <taxon>Arthropoda</taxon>
        <taxon>Chelicerata</taxon>
        <taxon>Arachnida</taxon>
        <taxon>Araneae</taxon>
        <taxon>Araneomorphae</taxon>
        <taxon>Entelegynae</taxon>
        <taxon>Araneoidea</taxon>
        <taxon>Nephilidae</taxon>
        <taxon>Nephila</taxon>
    </lineage>
</organism>
<protein>
    <submittedName>
        <fullName evidence="1">Integrase catalytic domain-containing protein</fullName>
    </submittedName>
</protein>
<dbReference type="PANTHER" id="PTHR22955">
    <property type="entry name" value="RETROTRANSPOSON"/>
    <property type="match status" value="1"/>
</dbReference>
<dbReference type="AlphaFoldDB" id="A0A8X6N114"/>
<dbReference type="PANTHER" id="PTHR22955:SF77">
    <property type="entry name" value="ASPARTIC PUTATIVE DOMAIN-CONTAINING PROTEIN-RELATED"/>
    <property type="match status" value="1"/>
</dbReference>
<reference evidence="1" key="1">
    <citation type="submission" date="2020-08" db="EMBL/GenBank/DDBJ databases">
        <title>Multicomponent nature underlies the extraordinary mechanical properties of spider dragline silk.</title>
        <authorList>
            <person name="Kono N."/>
            <person name="Nakamura H."/>
            <person name="Mori M."/>
            <person name="Yoshida Y."/>
            <person name="Ohtoshi R."/>
            <person name="Malay A.D."/>
            <person name="Moran D.A.P."/>
            <person name="Tomita M."/>
            <person name="Numata K."/>
            <person name="Arakawa K."/>
        </authorList>
    </citation>
    <scope>NUCLEOTIDE SEQUENCE</scope>
</reference>
<evidence type="ECO:0000313" key="1">
    <source>
        <dbReference type="EMBL" id="GFS87804.1"/>
    </source>
</evidence>
<dbReference type="Proteomes" id="UP000887013">
    <property type="component" value="Unassembled WGS sequence"/>
</dbReference>
<accession>A0A8X6N114</accession>
<proteinExistence type="predicted"/>
<sequence length="100" mass="11455">MALRLEISKTYFWSDSKIVLSWIKKQSSQLKTFVANRVTKIQDLSCDEQWCYVSLVDNPADLISPGVNPSKLLESHLWWGKLVSKELADKEEIVDPESSL</sequence>
<dbReference type="OrthoDB" id="8194935at2759"/>